<proteinExistence type="predicted"/>
<dbReference type="AlphaFoldDB" id="A0ABD2NUM5"/>
<keyword evidence="2" id="KW-1185">Reference proteome</keyword>
<gene>
    <name evidence="1" type="ORF">HHI36_005542</name>
</gene>
<dbReference type="Proteomes" id="UP001516400">
    <property type="component" value="Unassembled WGS sequence"/>
</dbReference>
<comment type="caution">
    <text evidence="1">The sequence shown here is derived from an EMBL/GenBank/DDBJ whole genome shotgun (WGS) entry which is preliminary data.</text>
</comment>
<name>A0ABD2NUM5_9CUCU</name>
<accession>A0ABD2NUM5</accession>
<reference evidence="1 2" key="1">
    <citation type="journal article" date="2021" name="BMC Biol.">
        <title>Horizontally acquired antibacterial genes associated with adaptive radiation of ladybird beetles.</title>
        <authorList>
            <person name="Li H.S."/>
            <person name="Tang X.F."/>
            <person name="Huang Y.H."/>
            <person name="Xu Z.Y."/>
            <person name="Chen M.L."/>
            <person name="Du X.Y."/>
            <person name="Qiu B.Y."/>
            <person name="Chen P.T."/>
            <person name="Zhang W."/>
            <person name="Slipinski A."/>
            <person name="Escalona H.E."/>
            <person name="Waterhouse R.M."/>
            <person name="Zwick A."/>
            <person name="Pang H."/>
        </authorList>
    </citation>
    <scope>NUCLEOTIDE SEQUENCE [LARGE SCALE GENOMIC DNA]</scope>
    <source>
        <strain evidence="1">SYSU2018</strain>
    </source>
</reference>
<sequence length="101" mass="11559">MELAKDIEAGPSTASMSIEEILENKCSNTRRMLEFELQLLLDIIHKDGLVIAAKGINLDYVLLNLMKVYCDEGNLVFVINATEHEEKFLLMRCRIQTFIII</sequence>
<evidence type="ECO:0000313" key="2">
    <source>
        <dbReference type="Proteomes" id="UP001516400"/>
    </source>
</evidence>
<protein>
    <submittedName>
        <fullName evidence="1">Uncharacterized protein</fullName>
    </submittedName>
</protein>
<organism evidence="1 2">
    <name type="scientific">Cryptolaemus montrouzieri</name>
    <dbReference type="NCBI Taxonomy" id="559131"/>
    <lineage>
        <taxon>Eukaryota</taxon>
        <taxon>Metazoa</taxon>
        <taxon>Ecdysozoa</taxon>
        <taxon>Arthropoda</taxon>
        <taxon>Hexapoda</taxon>
        <taxon>Insecta</taxon>
        <taxon>Pterygota</taxon>
        <taxon>Neoptera</taxon>
        <taxon>Endopterygota</taxon>
        <taxon>Coleoptera</taxon>
        <taxon>Polyphaga</taxon>
        <taxon>Cucujiformia</taxon>
        <taxon>Coccinelloidea</taxon>
        <taxon>Coccinellidae</taxon>
        <taxon>Scymninae</taxon>
        <taxon>Scymnini</taxon>
        <taxon>Cryptolaemus</taxon>
    </lineage>
</organism>
<dbReference type="EMBL" id="JABFTP020000144">
    <property type="protein sequence ID" value="KAL3282355.1"/>
    <property type="molecule type" value="Genomic_DNA"/>
</dbReference>
<evidence type="ECO:0000313" key="1">
    <source>
        <dbReference type="EMBL" id="KAL3282355.1"/>
    </source>
</evidence>